<dbReference type="PANTHER" id="PTHR42852:SF17">
    <property type="entry name" value="THIOREDOXIN-LIKE PROTEIN HI_1115"/>
    <property type="match status" value="1"/>
</dbReference>
<dbReference type="Gene3D" id="3.40.30.10">
    <property type="entry name" value="Glutaredoxin"/>
    <property type="match status" value="1"/>
</dbReference>
<comment type="caution">
    <text evidence="2">The sequence shown here is derived from an EMBL/GenBank/DDBJ whole genome shotgun (WGS) entry which is preliminary data.</text>
</comment>
<dbReference type="InterPro" id="IPR050553">
    <property type="entry name" value="Thioredoxin_ResA/DsbE_sf"/>
</dbReference>
<sequence length="190" mass="22097">MFKKIKGQLKVSNIIFFIIITLLVVPVTRQPIQVFINKGLALFSPSTIEKESRRQLINYDWQLRDMNGHMYDFESAKGRVVFVNFWATWCPPCIAEMPNIQALYEDYKDRVLFLLVSNETVGEITPFLDKHNYNFKIYNSVTAYPEMFDVASIPRTFLIDKEGNVVMDKAGAANWNSDKVREVIEKLLME</sequence>
<dbReference type="EMBL" id="BAABCY010000066">
    <property type="protein sequence ID" value="GAA3574523.1"/>
    <property type="molecule type" value="Genomic_DNA"/>
</dbReference>
<dbReference type="PROSITE" id="PS51352">
    <property type="entry name" value="THIOREDOXIN_2"/>
    <property type="match status" value="1"/>
</dbReference>
<protein>
    <recommendedName>
        <fullName evidence="1">Thioredoxin domain-containing protein</fullName>
    </recommendedName>
</protein>
<evidence type="ECO:0000313" key="3">
    <source>
        <dbReference type="Proteomes" id="UP001500954"/>
    </source>
</evidence>
<gene>
    <name evidence="2" type="ORF">GCM10022395_24550</name>
</gene>
<organism evidence="2 3">
    <name type="scientific">Snuella lapsa</name>
    <dbReference type="NCBI Taxonomy" id="870481"/>
    <lineage>
        <taxon>Bacteria</taxon>
        <taxon>Pseudomonadati</taxon>
        <taxon>Bacteroidota</taxon>
        <taxon>Flavobacteriia</taxon>
        <taxon>Flavobacteriales</taxon>
        <taxon>Flavobacteriaceae</taxon>
        <taxon>Snuella</taxon>
    </lineage>
</organism>
<dbReference type="CDD" id="cd02966">
    <property type="entry name" value="TlpA_like_family"/>
    <property type="match status" value="1"/>
</dbReference>
<dbReference type="InterPro" id="IPR013740">
    <property type="entry name" value="Redoxin"/>
</dbReference>
<keyword evidence="3" id="KW-1185">Reference proteome</keyword>
<evidence type="ECO:0000259" key="1">
    <source>
        <dbReference type="PROSITE" id="PS51352"/>
    </source>
</evidence>
<accession>A0ABP6XZW6</accession>
<dbReference type="PANTHER" id="PTHR42852">
    <property type="entry name" value="THIOL:DISULFIDE INTERCHANGE PROTEIN DSBE"/>
    <property type="match status" value="1"/>
</dbReference>
<evidence type="ECO:0000313" key="2">
    <source>
        <dbReference type="EMBL" id="GAA3574523.1"/>
    </source>
</evidence>
<dbReference type="InterPro" id="IPR013766">
    <property type="entry name" value="Thioredoxin_domain"/>
</dbReference>
<dbReference type="InterPro" id="IPR036249">
    <property type="entry name" value="Thioredoxin-like_sf"/>
</dbReference>
<dbReference type="Proteomes" id="UP001500954">
    <property type="component" value="Unassembled WGS sequence"/>
</dbReference>
<proteinExistence type="predicted"/>
<reference evidence="3" key="1">
    <citation type="journal article" date="2019" name="Int. J. Syst. Evol. Microbiol.">
        <title>The Global Catalogue of Microorganisms (GCM) 10K type strain sequencing project: providing services to taxonomists for standard genome sequencing and annotation.</title>
        <authorList>
            <consortium name="The Broad Institute Genomics Platform"/>
            <consortium name="The Broad Institute Genome Sequencing Center for Infectious Disease"/>
            <person name="Wu L."/>
            <person name="Ma J."/>
        </authorList>
    </citation>
    <scope>NUCLEOTIDE SEQUENCE [LARGE SCALE GENOMIC DNA]</scope>
    <source>
        <strain evidence="3">JCM 17111</strain>
    </source>
</reference>
<dbReference type="Pfam" id="PF08534">
    <property type="entry name" value="Redoxin"/>
    <property type="match status" value="1"/>
</dbReference>
<name>A0ABP6XZW6_9FLAO</name>
<dbReference type="RefSeq" id="WP_345006510.1">
    <property type="nucleotide sequence ID" value="NZ_BAABCY010000066.1"/>
</dbReference>
<dbReference type="SUPFAM" id="SSF52833">
    <property type="entry name" value="Thioredoxin-like"/>
    <property type="match status" value="1"/>
</dbReference>
<feature type="domain" description="Thioredoxin" evidence="1">
    <location>
        <begin position="52"/>
        <end position="189"/>
    </location>
</feature>